<name>A0A8S1RY36_PAROT</name>
<dbReference type="OMA" id="CNCKNEI"/>
<keyword evidence="1" id="KW-0175">Coiled coil</keyword>
<organism evidence="2 3">
    <name type="scientific">Paramecium octaurelia</name>
    <dbReference type="NCBI Taxonomy" id="43137"/>
    <lineage>
        <taxon>Eukaryota</taxon>
        <taxon>Sar</taxon>
        <taxon>Alveolata</taxon>
        <taxon>Ciliophora</taxon>
        <taxon>Intramacronucleata</taxon>
        <taxon>Oligohymenophorea</taxon>
        <taxon>Peniculida</taxon>
        <taxon>Parameciidae</taxon>
        <taxon>Paramecium</taxon>
    </lineage>
</organism>
<dbReference type="Proteomes" id="UP000683925">
    <property type="component" value="Unassembled WGS sequence"/>
</dbReference>
<feature type="coiled-coil region" evidence="1">
    <location>
        <begin position="200"/>
        <end position="259"/>
    </location>
</feature>
<keyword evidence="3" id="KW-1185">Reference proteome</keyword>
<gene>
    <name evidence="2" type="ORF">POCTA_138.1.T0030324</name>
</gene>
<dbReference type="OrthoDB" id="307407at2759"/>
<reference evidence="2" key="1">
    <citation type="submission" date="2021-01" db="EMBL/GenBank/DDBJ databases">
        <authorList>
            <consortium name="Genoscope - CEA"/>
            <person name="William W."/>
        </authorList>
    </citation>
    <scope>NUCLEOTIDE SEQUENCE</scope>
</reference>
<sequence length="278" mass="33108">MISIQFIFNLENLQFQLSMQLRNSRNRKSVDYQESQLKRCLATQKSVGQIKQRRSISRDYEIQKSHVSTNQTSKKVSEIIKLKDILKQKDFNKPESDSKELTKCHPSPFKTECRTNNSRCTNCNCKNEIAEDDLILKQEILCHLDKIHQIVQKNDRFLSHRSQLELRTDSPQKKERASIDGKMKENEQELNEDVFRNSNKHNLNYIIEKQQQQISNLKSQLSNQEQMYIEKQQKYEQDILQLKNQIMQLSNGLEKMKEHFTYNQFKKQDNSNNIHLKK</sequence>
<dbReference type="AlphaFoldDB" id="A0A8S1RY36"/>
<comment type="caution">
    <text evidence="2">The sequence shown here is derived from an EMBL/GenBank/DDBJ whole genome shotgun (WGS) entry which is preliminary data.</text>
</comment>
<proteinExistence type="predicted"/>
<evidence type="ECO:0000313" key="2">
    <source>
        <dbReference type="EMBL" id="CAD8132223.1"/>
    </source>
</evidence>
<protein>
    <submittedName>
        <fullName evidence="2">Uncharacterized protein</fullName>
    </submittedName>
</protein>
<dbReference type="EMBL" id="CAJJDP010000001">
    <property type="protein sequence ID" value="CAD8132223.1"/>
    <property type="molecule type" value="Genomic_DNA"/>
</dbReference>
<evidence type="ECO:0000313" key="3">
    <source>
        <dbReference type="Proteomes" id="UP000683925"/>
    </source>
</evidence>
<evidence type="ECO:0000256" key="1">
    <source>
        <dbReference type="SAM" id="Coils"/>
    </source>
</evidence>
<accession>A0A8S1RY36</accession>